<dbReference type="SMART" id="SM00248">
    <property type="entry name" value="ANK"/>
    <property type="match status" value="4"/>
</dbReference>
<dbReference type="PANTHER" id="PTHR24173:SF74">
    <property type="entry name" value="ANKYRIN REPEAT DOMAIN-CONTAINING PROTEIN 16"/>
    <property type="match status" value="1"/>
</dbReference>
<dbReference type="PANTHER" id="PTHR24173">
    <property type="entry name" value="ANKYRIN REPEAT CONTAINING"/>
    <property type="match status" value="1"/>
</dbReference>
<dbReference type="InterPro" id="IPR036770">
    <property type="entry name" value="Ankyrin_rpt-contain_sf"/>
</dbReference>
<proteinExistence type="predicted"/>
<accession>A0A2T4IJJ5</accession>
<feature type="repeat" description="ANK" evidence="3">
    <location>
        <begin position="159"/>
        <end position="191"/>
    </location>
</feature>
<organism evidence="5 6">
    <name type="scientific">Pseudothauera lacus</name>
    <dbReference type="NCBI Taxonomy" id="2136175"/>
    <lineage>
        <taxon>Bacteria</taxon>
        <taxon>Pseudomonadati</taxon>
        <taxon>Pseudomonadota</taxon>
        <taxon>Betaproteobacteria</taxon>
        <taxon>Rhodocyclales</taxon>
        <taxon>Zoogloeaceae</taxon>
        <taxon>Pseudothauera</taxon>
    </lineage>
</organism>
<evidence type="ECO:0000313" key="6">
    <source>
        <dbReference type="Proteomes" id="UP000241193"/>
    </source>
</evidence>
<keyword evidence="6" id="KW-1185">Reference proteome</keyword>
<protein>
    <recommendedName>
        <fullName evidence="7">Ankyrin repeat domain-containing protein</fullName>
    </recommendedName>
</protein>
<keyword evidence="4" id="KW-0732">Signal</keyword>
<dbReference type="RefSeq" id="WP_107491701.1">
    <property type="nucleotide sequence ID" value="NZ_PZKC01000001.1"/>
</dbReference>
<evidence type="ECO:0000256" key="2">
    <source>
        <dbReference type="ARBA" id="ARBA00023043"/>
    </source>
</evidence>
<feature type="repeat" description="ANK" evidence="3">
    <location>
        <begin position="126"/>
        <end position="158"/>
    </location>
</feature>
<sequence length="228" mass="24026">MPCADRLSRAAAILALCAAAFVAVPAQAQGTYEAALSSARLGDTRQLVGLLNRGLDADTVDLQGNTLLILAAREGMLSTVQAILQYRPRVSQRNLAGDSALMLATLGGHEAVADALLEAGAELNHEGWNPLLYAAFEGRLGLLQKFLQRGADIDALAPNRSTALMLAARNGHIEVVRTLLAAGADTALVNDRGIDAATWARQVGNTVIADLIDAEQARRAGTVRLEIR</sequence>
<evidence type="ECO:0000313" key="5">
    <source>
        <dbReference type="EMBL" id="PTD97941.1"/>
    </source>
</evidence>
<dbReference type="InterPro" id="IPR002110">
    <property type="entry name" value="Ankyrin_rpt"/>
</dbReference>
<dbReference type="SUPFAM" id="SSF48403">
    <property type="entry name" value="Ankyrin repeat"/>
    <property type="match status" value="1"/>
</dbReference>
<feature type="chain" id="PRO_5015463804" description="Ankyrin repeat domain-containing protein" evidence="4">
    <location>
        <begin position="29"/>
        <end position="228"/>
    </location>
</feature>
<dbReference type="OrthoDB" id="198309at2"/>
<keyword evidence="1" id="KW-0677">Repeat</keyword>
<evidence type="ECO:0000256" key="1">
    <source>
        <dbReference type="ARBA" id="ARBA00022737"/>
    </source>
</evidence>
<dbReference type="Pfam" id="PF00023">
    <property type="entry name" value="Ank"/>
    <property type="match status" value="1"/>
</dbReference>
<reference evidence="5 6" key="1">
    <citation type="submission" date="2018-03" db="EMBL/GenBank/DDBJ databases">
        <authorList>
            <person name="Keele B.F."/>
        </authorList>
    </citation>
    <scope>NUCLEOTIDE SEQUENCE [LARGE SCALE GENOMIC DNA]</scope>
    <source>
        <strain evidence="5 6">D20</strain>
    </source>
</reference>
<dbReference type="PROSITE" id="PS50297">
    <property type="entry name" value="ANK_REP_REGION"/>
    <property type="match status" value="3"/>
</dbReference>
<dbReference type="PROSITE" id="PS50088">
    <property type="entry name" value="ANK_REPEAT"/>
    <property type="match status" value="3"/>
</dbReference>
<evidence type="ECO:0000256" key="3">
    <source>
        <dbReference type="PROSITE-ProRule" id="PRU00023"/>
    </source>
</evidence>
<evidence type="ECO:0000256" key="4">
    <source>
        <dbReference type="SAM" id="SignalP"/>
    </source>
</evidence>
<evidence type="ECO:0008006" key="7">
    <source>
        <dbReference type="Google" id="ProtNLM"/>
    </source>
</evidence>
<dbReference type="Proteomes" id="UP000241193">
    <property type="component" value="Unassembled WGS sequence"/>
</dbReference>
<feature type="signal peptide" evidence="4">
    <location>
        <begin position="1"/>
        <end position="28"/>
    </location>
</feature>
<feature type="repeat" description="ANK" evidence="3">
    <location>
        <begin position="96"/>
        <end position="128"/>
    </location>
</feature>
<dbReference type="Pfam" id="PF12796">
    <property type="entry name" value="Ank_2"/>
    <property type="match status" value="1"/>
</dbReference>
<dbReference type="Gene3D" id="1.25.40.20">
    <property type="entry name" value="Ankyrin repeat-containing domain"/>
    <property type="match status" value="2"/>
</dbReference>
<comment type="caution">
    <text evidence="5">The sequence shown here is derived from an EMBL/GenBank/DDBJ whole genome shotgun (WGS) entry which is preliminary data.</text>
</comment>
<dbReference type="EMBL" id="PZKC01000001">
    <property type="protein sequence ID" value="PTD97941.1"/>
    <property type="molecule type" value="Genomic_DNA"/>
</dbReference>
<dbReference type="AlphaFoldDB" id="A0A2T4IJJ5"/>
<reference evidence="5 6" key="2">
    <citation type="submission" date="2018-04" db="EMBL/GenBank/DDBJ databases">
        <title>Thauera lacus sp. nov., isolated from an saline lake in Inner Mongolia, China.</title>
        <authorList>
            <person name="Liang Q.-Y."/>
        </authorList>
    </citation>
    <scope>NUCLEOTIDE SEQUENCE [LARGE SCALE GENOMIC DNA]</scope>
    <source>
        <strain evidence="5 6">D20</strain>
    </source>
</reference>
<name>A0A2T4IJJ5_9RHOO</name>
<keyword evidence="2 3" id="KW-0040">ANK repeat</keyword>
<gene>
    <name evidence="5" type="ORF">C8261_00520</name>
</gene>